<keyword evidence="3" id="KW-1185">Reference proteome</keyword>
<dbReference type="OrthoDB" id="3534742at2"/>
<protein>
    <submittedName>
        <fullName evidence="2">Uncharacterized protein</fullName>
    </submittedName>
</protein>
<organism evidence="2 3">
    <name type="scientific">Acrocarpospora pleiomorpha</name>
    <dbReference type="NCBI Taxonomy" id="90975"/>
    <lineage>
        <taxon>Bacteria</taxon>
        <taxon>Bacillati</taxon>
        <taxon>Actinomycetota</taxon>
        <taxon>Actinomycetes</taxon>
        <taxon>Streptosporangiales</taxon>
        <taxon>Streptosporangiaceae</taxon>
        <taxon>Acrocarpospora</taxon>
    </lineage>
</organism>
<dbReference type="Proteomes" id="UP000377595">
    <property type="component" value="Unassembled WGS sequence"/>
</dbReference>
<name>A0A5M3XM81_9ACTN</name>
<evidence type="ECO:0000313" key="3">
    <source>
        <dbReference type="Proteomes" id="UP000377595"/>
    </source>
</evidence>
<evidence type="ECO:0000256" key="1">
    <source>
        <dbReference type="SAM" id="MobiDB-lite"/>
    </source>
</evidence>
<evidence type="ECO:0000313" key="2">
    <source>
        <dbReference type="EMBL" id="GES22364.1"/>
    </source>
</evidence>
<gene>
    <name evidence="2" type="ORF">Aple_052610</name>
</gene>
<reference evidence="2 3" key="1">
    <citation type="submission" date="2019-10" db="EMBL/GenBank/DDBJ databases">
        <title>Whole genome shotgun sequence of Acrocarpospora pleiomorpha NBRC 16267.</title>
        <authorList>
            <person name="Ichikawa N."/>
            <person name="Kimura A."/>
            <person name="Kitahashi Y."/>
            <person name="Komaki H."/>
            <person name="Oguchi A."/>
        </authorList>
    </citation>
    <scope>NUCLEOTIDE SEQUENCE [LARGE SCALE GENOMIC DNA]</scope>
    <source>
        <strain evidence="2 3">NBRC 16267</strain>
    </source>
</reference>
<dbReference type="AlphaFoldDB" id="A0A5M3XM81"/>
<dbReference type="EMBL" id="BLAF01000030">
    <property type="protein sequence ID" value="GES22364.1"/>
    <property type="molecule type" value="Genomic_DNA"/>
</dbReference>
<proteinExistence type="predicted"/>
<feature type="compositionally biased region" description="Pro residues" evidence="1">
    <location>
        <begin position="1"/>
        <end position="21"/>
    </location>
</feature>
<comment type="caution">
    <text evidence="2">The sequence shown here is derived from an EMBL/GenBank/DDBJ whole genome shotgun (WGS) entry which is preliminary data.</text>
</comment>
<dbReference type="RefSeq" id="WP_155347315.1">
    <property type="nucleotide sequence ID" value="NZ_BAAAHM010000015.1"/>
</dbReference>
<feature type="region of interest" description="Disordered" evidence="1">
    <location>
        <begin position="1"/>
        <end position="26"/>
    </location>
</feature>
<accession>A0A5M3XM81</accession>
<sequence>MSYVDPPAPRPLQPGETPPAPSSADLLAPGGQATTWVFNPEYQRLVDLWFQVLPLMEQLTTSLDKPYQMARSTDVWDAPVAKRYVQDIGEWRNRLGLYRQAVLTAISDEAADTPRWVPSKAGAPHAYS</sequence>